<keyword evidence="3" id="KW-0175">Coiled coil</keyword>
<evidence type="ECO:0000256" key="1">
    <source>
        <dbReference type="ARBA" id="ARBA00008535"/>
    </source>
</evidence>
<protein>
    <recommendedName>
        <fullName evidence="4">AIG1-type G domain-containing protein</fullName>
    </recommendedName>
</protein>
<dbReference type="InterPro" id="IPR006703">
    <property type="entry name" value="G_AIG1"/>
</dbReference>
<dbReference type="AlphaFoldDB" id="A0A6G1QH15"/>
<dbReference type="Proteomes" id="UP000503349">
    <property type="component" value="Chromosome 17"/>
</dbReference>
<proteinExistence type="inferred from homology"/>
<reference evidence="5 6" key="1">
    <citation type="submission" date="2019-02" db="EMBL/GenBank/DDBJ databases">
        <title>Opniocepnalus argus genome.</title>
        <authorList>
            <person name="Zhou C."/>
            <person name="Xiao S."/>
        </authorList>
    </citation>
    <scope>NUCLEOTIDE SEQUENCE [LARGE SCALE GENOMIC DNA]</scope>
    <source>
        <strain evidence="5">OARG1902GOOAL</strain>
        <tissue evidence="5">Muscle</tissue>
    </source>
</reference>
<dbReference type="InterPro" id="IPR027417">
    <property type="entry name" value="P-loop_NTPase"/>
</dbReference>
<dbReference type="PANTHER" id="PTHR32046">
    <property type="entry name" value="G DOMAIN-CONTAINING PROTEIN"/>
    <property type="match status" value="1"/>
</dbReference>
<keyword evidence="2" id="KW-0547">Nucleotide-binding</keyword>
<name>A0A6G1QH15_CHAAH</name>
<dbReference type="Gene3D" id="3.40.50.300">
    <property type="entry name" value="P-loop containing nucleotide triphosphate hydrolases"/>
    <property type="match status" value="1"/>
</dbReference>
<evidence type="ECO:0000313" key="5">
    <source>
        <dbReference type="EMBL" id="KAF3701613.1"/>
    </source>
</evidence>
<feature type="domain" description="AIG1-type G" evidence="4">
    <location>
        <begin position="58"/>
        <end position="254"/>
    </location>
</feature>
<dbReference type="InterPro" id="IPR025662">
    <property type="entry name" value="Sigma_54_int_dom_ATP-bd_1"/>
</dbReference>
<reference evidence="6" key="2">
    <citation type="submission" date="2019-02" db="EMBL/GenBank/DDBJ databases">
        <title>Opniocepnalus argus Var Kimnra genome.</title>
        <authorList>
            <person name="Zhou C."/>
            <person name="Xiao S."/>
        </authorList>
    </citation>
    <scope>NUCLEOTIDE SEQUENCE [LARGE SCALE GENOMIC DNA]</scope>
</reference>
<organism evidence="5 6">
    <name type="scientific">Channa argus</name>
    <name type="common">Northern snakehead</name>
    <name type="synonym">Ophicephalus argus</name>
    <dbReference type="NCBI Taxonomy" id="215402"/>
    <lineage>
        <taxon>Eukaryota</taxon>
        <taxon>Metazoa</taxon>
        <taxon>Chordata</taxon>
        <taxon>Craniata</taxon>
        <taxon>Vertebrata</taxon>
        <taxon>Euteleostomi</taxon>
        <taxon>Actinopterygii</taxon>
        <taxon>Neopterygii</taxon>
        <taxon>Teleostei</taxon>
        <taxon>Neoteleostei</taxon>
        <taxon>Acanthomorphata</taxon>
        <taxon>Anabantaria</taxon>
        <taxon>Anabantiformes</taxon>
        <taxon>Channoidei</taxon>
        <taxon>Channidae</taxon>
        <taxon>Channa</taxon>
    </lineage>
</organism>
<dbReference type="PANTHER" id="PTHR32046:SF11">
    <property type="entry name" value="IMMUNE-ASSOCIATED NUCLEOTIDE-BINDING PROTEIN 10-LIKE"/>
    <property type="match status" value="1"/>
</dbReference>
<keyword evidence="6" id="KW-1185">Reference proteome</keyword>
<feature type="coiled-coil region" evidence="3">
    <location>
        <begin position="435"/>
        <end position="462"/>
    </location>
</feature>
<accession>A0A6G1QH15</accession>
<feature type="coiled-coil region" evidence="3">
    <location>
        <begin position="299"/>
        <end position="329"/>
    </location>
</feature>
<dbReference type="Pfam" id="PF04548">
    <property type="entry name" value="AIG1"/>
    <property type="match status" value="1"/>
</dbReference>
<dbReference type="GO" id="GO:0005525">
    <property type="term" value="F:GTP binding"/>
    <property type="evidence" value="ECO:0007669"/>
    <property type="project" value="InterPro"/>
</dbReference>
<dbReference type="PROSITE" id="PS00675">
    <property type="entry name" value="SIGMA54_INTERACT_1"/>
    <property type="match status" value="1"/>
</dbReference>
<evidence type="ECO:0000256" key="3">
    <source>
        <dbReference type="SAM" id="Coils"/>
    </source>
</evidence>
<evidence type="ECO:0000256" key="2">
    <source>
        <dbReference type="ARBA" id="ARBA00022741"/>
    </source>
</evidence>
<sequence length="553" mass="63509">MAATLNIKIPSKYKDIVSKRDLISPGSPAIYQLRPKEKKFGNLRRMTVGEKNLKKTNKTILLVGETGAGKSTLINALVNFAMGVTFEDNIWFEIVEEGEEKGEFESQTSDVIVYEISDFQENTLPYSLTIIDTPGYGSTRGIEHDVIVSQRLLDLFSSNDGVHEINAVGLVMMATVTRLNERLRYIFDSVVSLFGKEMEKNIIALITHSDGRTPKKALRALEAANIKCAKNEMNQPVHFMFDNCQDEGREEEEQSLKRSYDITLTGMVHLTDFLEGTVPQMLGTTVDVLNSRIRLTACIHNLQDRIELIELKQTEIQQTDDALKNYETDLKHQEFIVEVDEPYKFQEKIKGGNWFLGLFYEGATSCTVCEETCHYPCTTAPSAEQCKVMKKGCCTVCTRKCPVSKHVKTEWRYVNKTRRVRKTLEELKHKYEVKHNEKNTLLLALREEKKKLESEKHFWLEESYQHVVKLEKIALNVVSVSTYVHLDVLIEKMREKGDKVKVQKLEQVKSQNQVDEGVQRMFDYMFGRMGAARKAVSNAANSITEQYKYWRYE</sequence>
<evidence type="ECO:0000259" key="4">
    <source>
        <dbReference type="Pfam" id="PF04548"/>
    </source>
</evidence>
<comment type="similarity">
    <text evidence="1">Belongs to the TRAFAC class TrmE-Era-EngA-EngB-Septin-like GTPase superfamily. AIG1/Toc34/Toc159-like paraseptin GTPase family. IAN subfamily.</text>
</comment>
<dbReference type="EMBL" id="CM015728">
    <property type="protein sequence ID" value="KAF3701613.1"/>
    <property type="molecule type" value="Genomic_DNA"/>
</dbReference>
<dbReference type="SUPFAM" id="SSF52540">
    <property type="entry name" value="P-loop containing nucleoside triphosphate hydrolases"/>
    <property type="match status" value="2"/>
</dbReference>
<evidence type="ECO:0000313" key="6">
    <source>
        <dbReference type="Proteomes" id="UP000503349"/>
    </source>
</evidence>
<gene>
    <name evidence="5" type="ORF">EXN66_Car017301</name>
</gene>